<evidence type="ECO:0000313" key="3">
    <source>
        <dbReference type="Proteomes" id="UP000000437"/>
    </source>
</evidence>
<reference evidence="4" key="1">
    <citation type="journal article" date="2002" name="Proc. Natl. Acad. Sci. U.S.A.">
        <title>Generation and initial analysis of more than 15,000 full-length human and mouse cDNA sequences.</title>
        <authorList>
            <consortium name="Mammalian Gene Collection Program Team"/>
            <person name="Strausberg R.L."/>
            <person name="Feingold E.A."/>
            <person name="Grouse L.H."/>
            <person name="Derge J.G."/>
            <person name="Klausner R.D."/>
            <person name="Collins F.S."/>
            <person name="Wagner L."/>
            <person name="Shenmen C.M."/>
            <person name="Schuler G.D."/>
            <person name="Altschul S.F."/>
            <person name="Zeeberg B."/>
            <person name="Buetow K.H."/>
            <person name="Schaefer C.F."/>
            <person name="Bhat N.K."/>
            <person name="Hopkins R.F."/>
            <person name="Jordan H."/>
            <person name="Moore T."/>
            <person name="Max S.I."/>
            <person name="Wang J."/>
            <person name="Hsieh F."/>
            <person name="Diatchenko L."/>
            <person name="Marusina K."/>
            <person name="Farmer A.A."/>
            <person name="Rubin G.M."/>
            <person name="Hong L."/>
            <person name="Stapleton M."/>
            <person name="Soares M.B."/>
            <person name="Bonaldo M.F."/>
            <person name="Casavant T.L."/>
            <person name="Scheetz T.E."/>
            <person name="Brownstein M.J."/>
            <person name="Usdin T.B."/>
            <person name="Toshiyuki S."/>
            <person name="Carninci P."/>
            <person name="Prange C."/>
            <person name="Raha S.S."/>
            <person name="Loquellano N.A."/>
            <person name="Peters G.J."/>
            <person name="Abramson R.D."/>
            <person name="Mullahy S.J."/>
            <person name="Bosak S.A."/>
            <person name="McEwan P.J."/>
            <person name="McKernan K.J."/>
            <person name="Malek J.A."/>
            <person name="Gunaratne P.H."/>
            <person name="Richards S."/>
            <person name="Worley K.C."/>
            <person name="Hale S."/>
            <person name="Garcia A.M."/>
            <person name="Gay L.J."/>
            <person name="Hulyk S.W."/>
            <person name="Villalon D.K."/>
            <person name="Muzny D.M."/>
            <person name="Sodergren E.J."/>
            <person name="Lu X."/>
            <person name="Gibbs R.A."/>
            <person name="Fahey J."/>
            <person name="Helton E."/>
            <person name="Ketteman M."/>
            <person name="Madan A."/>
            <person name="Rodrigues S."/>
            <person name="Sanchez A."/>
            <person name="Whiting M."/>
            <person name="Madan A."/>
            <person name="Young A.C."/>
            <person name="Shevchenko Y."/>
            <person name="Bouffard G.G."/>
            <person name="Blakesley R.W."/>
            <person name="Touchman J.W."/>
            <person name="Green E.D."/>
            <person name="Dickson M.C."/>
            <person name="Rodriguez A.C."/>
            <person name="Grimwood J."/>
            <person name="Schmutz J."/>
            <person name="Myers R.M."/>
            <person name="Butterfield Y.S."/>
            <person name="Krzywinski M.I."/>
            <person name="Skalska U."/>
            <person name="Smailus D.E."/>
            <person name="Schnerch A."/>
            <person name="Schein J.E."/>
            <person name="Jones S.J."/>
            <person name="Marra M.A."/>
        </authorList>
    </citation>
    <scope>NUCLEOTIDE SEQUENCE</scope>
</reference>
<dbReference type="RefSeq" id="NP_001122288.1">
    <property type="nucleotide sequence ID" value="NM_001128816.1"/>
</dbReference>
<dbReference type="GeneID" id="100006761"/>
<dbReference type="OrthoDB" id="8861333at2759"/>
<feature type="region of interest" description="Disordered" evidence="1">
    <location>
        <begin position="1"/>
        <end position="29"/>
    </location>
</feature>
<proteinExistence type="evidence at transcript level"/>
<dbReference type="AlphaFoldDB" id="B3DHH8"/>
<reference evidence="4" key="4">
    <citation type="submission" date="2025-04" db="UniProtKB">
        <authorList>
            <consortium name="RefSeq"/>
        </authorList>
    </citation>
    <scope>IDENTIFICATION</scope>
</reference>
<protein>
    <submittedName>
        <fullName evidence="2">Hypothetical LOC100006761</fullName>
    </submittedName>
    <submittedName>
        <fullName evidence="4">Uncharacterized protein LOC100006761</fullName>
    </submittedName>
</protein>
<dbReference type="KEGG" id="dre:100006761"/>
<dbReference type="EMBL" id="BC162769">
    <property type="protein sequence ID" value="AAI62769.1"/>
    <property type="molecule type" value="mRNA"/>
</dbReference>
<dbReference type="EMBL" id="BC162770">
    <property type="protein sequence ID" value="AAI62770.1"/>
    <property type="molecule type" value="mRNA"/>
</dbReference>
<organism evidence="2">
    <name type="scientific">Danio rerio</name>
    <name type="common">Zebrafish</name>
    <name type="synonym">Brachydanio rerio</name>
    <dbReference type="NCBI Taxonomy" id="7955"/>
    <lineage>
        <taxon>Eukaryota</taxon>
        <taxon>Metazoa</taxon>
        <taxon>Chordata</taxon>
        <taxon>Craniata</taxon>
        <taxon>Vertebrata</taxon>
        <taxon>Euteleostomi</taxon>
        <taxon>Actinopterygii</taxon>
        <taxon>Neopterygii</taxon>
        <taxon>Teleostei</taxon>
        <taxon>Ostariophysi</taxon>
        <taxon>Cypriniformes</taxon>
        <taxon>Danionidae</taxon>
        <taxon>Danioninae</taxon>
        <taxon>Danio</taxon>
    </lineage>
</organism>
<reference evidence="2" key="2">
    <citation type="submission" date="2008-04" db="EMBL/GenBank/DDBJ databases">
        <authorList>
            <consortium name="NIH - Zebrafish Gene Collection (ZGC) project"/>
        </authorList>
    </citation>
    <scope>NUCLEOTIDE SEQUENCE [LARGE SCALE MRNA]</scope>
</reference>
<dbReference type="Proteomes" id="UP000000437">
    <property type="component" value="Chromosome 16"/>
</dbReference>
<feature type="region of interest" description="Disordered" evidence="1">
    <location>
        <begin position="203"/>
        <end position="223"/>
    </location>
</feature>
<evidence type="ECO:0000256" key="1">
    <source>
        <dbReference type="SAM" id="MobiDB-lite"/>
    </source>
</evidence>
<keyword evidence="3" id="KW-1185">Reference proteome</keyword>
<name>B3DHH8_DANRE</name>
<evidence type="ECO:0000313" key="4">
    <source>
        <dbReference type="RefSeq" id="NP_001122288.1"/>
    </source>
</evidence>
<reference evidence="3" key="3">
    <citation type="journal article" date="2013" name="Nature">
        <title>The zebrafish reference genome sequence and its relationship to the human genome.</title>
        <authorList>
            <consortium name="Genome Reference Consortium Zebrafish"/>
            <person name="Howe K."/>
            <person name="Clark M.D."/>
            <person name="Torroja C.F."/>
            <person name="Torrance J."/>
            <person name="Berthelot C."/>
            <person name="Muffato M."/>
            <person name="Collins J.E."/>
            <person name="Humphray S."/>
            <person name="McLaren K."/>
            <person name="Matthews L."/>
            <person name="McLaren S."/>
            <person name="Sealy I."/>
            <person name="Caccamo M."/>
            <person name="Churcher C."/>
            <person name="Scott C."/>
            <person name="Barrett J.C."/>
            <person name="Koch R."/>
            <person name="Rauch G.J."/>
            <person name="White S."/>
            <person name="Chow W."/>
            <person name="Kilian B."/>
            <person name="Quintais L.T."/>
            <person name="Guerra-Assuncao J.A."/>
            <person name="Zhou Y."/>
            <person name="Gu Y."/>
            <person name="Yen J."/>
            <person name="Vogel J.H."/>
            <person name="Eyre T."/>
            <person name="Redmond S."/>
            <person name="Banerjee R."/>
            <person name="Chi J."/>
            <person name="Fu B."/>
            <person name="Langley E."/>
            <person name="Maguire S.F."/>
            <person name="Laird G.K."/>
            <person name="Lloyd D."/>
            <person name="Kenyon E."/>
            <person name="Donaldson S."/>
            <person name="Sehra H."/>
            <person name="Almeida-King J."/>
            <person name="Loveland J."/>
            <person name="Trevanion S."/>
            <person name="Jones M."/>
            <person name="Quail M."/>
            <person name="Willey D."/>
            <person name="Hunt A."/>
            <person name="Burton J."/>
            <person name="Sims S."/>
            <person name="McLay K."/>
            <person name="Plumb B."/>
            <person name="Davis J."/>
            <person name="Clee C."/>
            <person name="Oliver K."/>
            <person name="Clark R."/>
            <person name="Riddle C."/>
            <person name="Elliot D."/>
            <person name="Eliott D."/>
            <person name="Threadgold G."/>
            <person name="Harden G."/>
            <person name="Ware D."/>
            <person name="Begum S."/>
            <person name="Mortimore B."/>
            <person name="Mortimer B."/>
            <person name="Kerry G."/>
            <person name="Heath P."/>
            <person name="Phillimore B."/>
            <person name="Tracey A."/>
            <person name="Corby N."/>
            <person name="Dunn M."/>
            <person name="Johnson C."/>
            <person name="Wood J."/>
            <person name="Clark S."/>
            <person name="Pelan S."/>
            <person name="Griffiths G."/>
            <person name="Smith M."/>
            <person name="Glithero R."/>
            <person name="Howden P."/>
            <person name="Barker N."/>
            <person name="Lloyd C."/>
            <person name="Stevens C."/>
            <person name="Harley J."/>
            <person name="Holt K."/>
            <person name="Panagiotidis G."/>
            <person name="Lovell J."/>
            <person name="Beasley H."/>
            <person name="Henderson C."/>
            <person name="Gordon D."/>
            <person name="Auger K."/>
            <person name="Wright D."/>
            <person name="Collins J."/>
            <person name="Raisen C."/>
            <person name="Dyer L."/>
            <person name="Leung K."/>
            <person name="Robertson L."/>
            <person name="Ambridge K."/>
            <person name="Leongamornlert D."/>
            <person name="McGuire S."/>
            <person name="Gilderthorp R."/>
            <person name="Griffiths C."/>
            <person name="Manthravadi D."/>
            <person name="Nichol S."/>
            <person name="Barker G."/>
            <person name="Whitehead S."/>
            <person name="Kay M."/>
            <person name="Brown J."/>
            <person name="Murnane C."/>
            <person name="Gray E."/>
            <person name="Humphries M."/>
            <person name="Sycamore N."/>
            <person name="Barker D."/>
            <person name="Saunders D."/>
            <person name="Wallis J."/>
            <person name="Babbage A."/>
            <person name="Hammond S."/>
            <person name="Mashreghi-Mohammadi M."/>
            <person name="Barr L."/>
            <person name="Martin S."/>
            <person name="Wray P."/>
            <person name="Ellington A."/>
            <person name="Matthews N."/>
            <person name="Ellwood M."/>
            <person name="Woodmansey R."/>
            <person name="Clark G."/>
            <person name="Cooper J."/>
            <person name="Cooper J."/>
            <person name="Tromans A."/>
            <person name="Grafham D."/>
            <person name="Skuce C."/>
            <person name="Pandian R."/>
            <person name="Andrews R."/>
            <person name="Harrison E."/>
            <person name="Kimberley A."/>
            <person name="Garnett J."/>
            <person name="Fosker N."/>
            <person name="Hall R."/>
            <person name="Garner P."/>
            <person name="Kelly D."/>
            <person name="Bird C."/>
            <person name="Palmer S."/>
            <person name="Gehring I."/>
            <person name="Berger A."/>
            <person name="Dooley C.M."/>
            <person name="Ersan-Urun Z."/>
            <person name="Eser C."/>
            <person name="Geiger H."/>
            <person name="Geisler M."/>
            <person name="Karotki L."/>
            <person name="Kirn A."/>
            <person name="Konantz J."/>
            <person name="Konantz M."/>
            <person name="Oberlander M."/>
            <person name="Rudolph-Geiger S."/>
            <person name="Teucke M."/>
            <person name="Lanz C."/>
            <person name="Raddatz G."/>
            <person name="Osoegawa K."/>
            <person name="Zhu B."/>
            <person name="Rapp A."/>
            <person name="Widaa S."/>
            <person name="Langford C."/>
            <person name="Yang F."/>
            <person name="Schuster S.C."/>
            <person name="Carter N.P."/>
            <person name="Harrow J."/>
            <person name="Ning Z."/>
            <person name="Herrero J."/>
            <person name="Searle S.M."/>
            <person name="Enright A."/>
            <person name="Geisler R."/>
            <person name="Plasterk R.H."/>
            <person name="Lee C."/>
            <person name="Westerfield M."/>
            <person name="de Jong P.J."/>
            <person name="Zon L.I."/>
            <person name="Postlethwait J.H."/>
            <person name="Nusslein-Volhard C."/>
            <person name="Hubbard T.J."/>
            <person name="Roest Crollius H."/>
            <person name="Rogers J."/>
            <person name="Stemple D.L."/>
        </authorList>
    </citation>
    <scope>NUCLEOTIDE SEQUENCE [LARGE SCALE GENOMIC DNA]</scope>
</reference>
<accession>B3DHH8</accession>
<evidence type="ECO:0000313" key="2">
    <source>
        <dbReference type="EMBL" id="AAI62769.1"/>
    </source>
</evidence>
<sequence length="443" mass="48368">MEVSAKNISCGSSESGLNASVEPSSSVQLRSGSRTLRIDQFTPLCRQLIARRSILPALKPKTVPVKCVKKQIFTDGHLKTRAVSAPRPQIKVSVKDICYPSDLTSVDHSPNSGSPAVRMDTHTPHRQQSVAVLSNPPVLESKYHVKPVNQQSFTDGPPKHQVKVSVRNISYPACVSDLNDSVEMKMKEDVPVVKAKGVPVKPVSRQKFTDGPPKCRASTSNTQRKVSVKDFPFPSCVSGLNVRVDRPSSVLPLSGSTAVRMDERLPLHRQSAAVCSNLPLLEPHRVHVKPVNKQSFTNGPPERSMSSPKHKTEVSLKNISFPLSDLNAGVDRSSSPLAHSGSPAVRMVKPTPLRQHHVAAPTRLSVLKPSCVSVKPFDELPSCSSDLKVKSQLSLPRLPGFTSRLVNKRESCPFEDEDVRTKRAQPAKSNPLLLSRFPSAVCF</sequence>
<gene>
    <name evidence="2" type="primary">LOC100006761</name>
    <name evidence="4" type="synonym">si:ch211-265p12.3</name>
    <name evidence="4" type="synonym">si:dkey-199f5.7</name>
    <name evidence="4" type="synonym">zgc:194418</name>
</gene>